<organism evidence="2 3">
    <name type="scientific">Dreissena polymorpha</name>
    <name type="common">Zebra mussel</name>
    <name type="synonym">Mytilus polymorpha</name>
    <dbReference type="NCBI Taxonomy" id="45954"/>
    <lineage>
        <taxon>Eukaryota</taxon>
        <taxon>Metazoa</taxon>
        <taxon>Spiralia</taxon>
        <taxon>Lophotrochozoa</taxon>
        <taxon>Mollusca</taxon>
        <taxon>Bivalvia</taxon>
        <taxon>Autobranchia</taxon>
        <taxon>Heteroconchia</taxon>
        <taxon>Euheterodonta</taxon>
        <taxon>Imparidentia</taxon>
        <taxon>Neoheterodontei</taxon>
        <taxon>Myida</taxon>
        <taxon>Dreissenoidea</taxon>
        <taxon>Dreissenidae</taxon>
        <taxon>Dreissena</taxon>
    </lineage>
</organism>
<accession>A0A9D3Z3L8</accession>
<reference evidence="2" key="2">
    <citation type="submission" date="2020-11" db="EMBL/GenBank/DDBJ databases">
        <authorList>
            <person name="McCartney M.A."/>
            <person name="Auch B."/>
            <person name="Kono T."/>
            <person name="Mallez S."/>
            <person name="Becker A."/>
            <person name="Gohl D.M."/>
            <person name="Silverstein K.A.T."/>
            <person name="Koren S."/>
            <person name="Bechman K.B."/>
            <person name="Herman A."/>
            <person name="Abrahante J.E."/>
            <person name="Garbe J."/>
        </authorList>
    </citation>
    <scope>NUCLEOTIDE SEQUENCE</scope>
    <source>
        <strain evidence="2">Duluth1</strain>
        <tissue evidence="2">Whole animal</tissue>
    </source>
</reference>
<feature type="compositionally biased region" description="Polar residues" evidence="1">
    <location>
        <begin position="51"/>
        <end position="61"/>
    </location>
</feature>
<protein>
    <submittedName>
        <fullName evidence="2">Uncharacterized protein</fullName>
    </submittedName>
</protein>
<gene>
    <name evidence="2" type="ORF">DPMN_071949</name>
</gene>
<name>A0A9D3Z3L8_DREPO</name>
<feature type="non-terminal residue" evidence="2">
    <location>
        <position position="1"/>
    </location>
</feature>
<evidence type="ECO:0000313" key="3">
    <source>
        <dbReference type="Proteomes" id="UP000828390"/>
    </source>
</evidence>
<reference evidence="2" key="1">
    <citation type="journal article" date="2019" name="bioRxiv">
        <title>The Genome of the Zebra Mussel, Dreissena polymorpha: A Resource for Invasive Species Research.</title>
        <authorList>
            <person name="McCartney M.A."/>
            <person name="Auch B."/>
            <person name="Kono T."/>
            <person name="Mallez S."/>
            <person name="Zhang Y."/>
            <person name="Obille A."/>
            <person name="Becker A."/>
            <person name="Abrahante J.E."/>
            <person name="Garbe J."/>
            <person name="Badalamenti J.P."/>
            <person name="Herman A."/>
            <person name="Mangelson H."/>
            <person name="Liachko I."/>
            <person name="Sullivan S."/>
            <person name="Sone E.D."/>
            <person name="Koren S."/>
            <person name="Silverstein K.A.T."/>
            <person name="Beckman K.B."/>
            <person name="Gohl D.M."/>
        </authorList>
    </citation>
    <scope>NUCLEOTIDE SEQUENCE</scope>
    <source>
        <strain evidence="2">Duluth1</strain>
        <tissue evidence="2">Whole animal</tissue>
    </source>
</reference>
<dbReference type="Proteomes" id="UP000828390">
    <property type="component" value="Unassembled WGS sequence"/>
</dbReference>
<proteinExistence type="predicted"/>
<evidence type="ECO:0000313" key="2">
    <source>
        <dbReference type="EMBL" id="KAH3712260.1"/>
    </source>
</evidence>
<evidence type="ECO:0000256" key="1">
    <source>
        <dbReference type="SAM" id="MobiDB-lite"/>
    </source>
</evidence>
<feature type="compositionally biased region" description="Basic and acidic residues" evidence="1">
    <location>
        <begin position="63"/>
        <end position="72"/>
    </location>
</feature>
<keyword evidence="3" id="KW-1185">Reference proteome</keyword>
<dbReference type="EMBL" id="JAIWYP010000014">
    <property type="protein sequence ID" value="KAH3712260.1"/>
    <property type="molecule type" value="Genomic_DNA"/>
</dbReference>
<feature type="region of interest" description="Disordered" evidence="1">
    <location>
        <begin position="51"/>
        <end position="72"/>
    </location>
</feature>
<sequence length="72" mass="8355">NRMPLYDNVVRETHEDRPEHAYDGLHMNLSDGTKECSTTVVRTHTDYQITSDRFSESPEQTANEEHTYDIGL</sequence>
<comment type="caution">
    <text evidence="2">The sequence shown here is derived from an EMBL/GenBank/DDBJ whole genome shotgun (WGS) entry which is preliminary data.</text>
</comment>
<dbReference type="AlphaFoldDB" id="A0A9D3Z3L8"/>